<dbReference type="AlphaFoldDB" id="A0A6N4TL84"/>
<protein>
    <submittedName>
        <fullName evidence="1">Uncharacterized protein</fullName>
    </submittedName>
</protein>
<evidence type="ECO:0000313" key="1">
    <source>
        <dbReference type="EMBL" id="BBK23493.1"/>
    </source>
</evidence>
<gene>
    <name evidence="1" type="ORF">Aargi30884_23960</name>
</gene>
<proteinExistence type="predicted"/>
<reference evidence="2" key="1">
    <citation type="submission" date="2019-05" db="EMBL/GenBank/DDBJ databases">
        <title>Complete genome sequencing of Absiella argi strain JCM 30884.</title>
        <authorList>
            <person name="Sakamoto M."/>
            <person name="Murakami T."/>
            <person name="Mori H."/>
        </authorList>
    </citation>
    <scope>NUCLEOTIDE SEQUENCE [LARGE SCALE GENOMIC DNA]</scope>
    <source>
        <strain evidence="2">JCM 30884</strain>
    </source>
</reference>
<accession>A0A6N4TL84</accession>
<sequence>MKDLKSYDFVYSYFKDPKMLISAINAYSRISHIQKSGYSLRDLLKEENKRID</sequence>
<keyword evidence="2" id="KW-1185">Reference proteome</keyword>
<organism evidence="1 2">
    <name type="scientific">Amedibacterium intestinale</name>
    <dbReference type="NCBI Taxonomy" id="2583452"/>
    <lineage>
        <taxon>Bacteria</taxon>
        <taxon>Bacillati</taxon>
        <taxon>Bacillota</taxon>
        <taxon>Erysipelotrichia</taxon>
        <taxon>Erysipelotrichales</taxon>
        <taxon>Erysipelotrichaceae</taxon>
        <taxon>Amedibacterium</taxon>
    </lineage>
</organism>
<evidence type="ECO:0000313" key="2">
    <source>
        <dbReference type="Proteomes" id="UP000464754"/>
    </source>
</evidence>
<dbReference type="EMBL" id="AP019695">
    <property type="protein sequence ID" value="BBK23493.1"/>
    <property type="molecule type" value="Genomic_DNA"/>
</dbReference>
<name>A0A6N4TL84_9FIRM</name>
<dbReference type="Proteomes" id="UP000464754">
    <property type="component" value="Chromosome"/>
</dbReference>
<dbReference type="RefSeq" id="WP_197743629.1">
    <property type="nucleotide sequence ID" value="NZ_AP019695.1"/>
</dbReference>
<dbReference type="KEGG" id="aarg:Aargi30884_23960"/>